<gene>
    <name evidence="2" type="ORF">Q7A36_33600</name>
</gene>
<sequence>MQIPISKASVLPSDPDTAVEVQLCVMVAPGVRAQVRAAAAARGVTLRALVLGALRDAGVLPGIADADLADRRAVLAAAKARLWRERGGAAASREPGAPRGRGRAGGATP</sequence>
<protein>
    <recommendedName>
        <fullName evidence="4">Ribbon-helix-helix protein CopG domain-containing protein</fullName>
    </recommendedName>
</protein>
<evidence type="ECO:0008006" key="4">
    <source>
        <dbReference type="Google" id="ProtNLM"/>
    </source>
</evidence>
<reference evidence="2 3" key="1">
    <citation type="submission" date="2023-08" db="EMBL/GenBank/DDBJ databases">
        <title>The draft genome sequence of Paracraurococcus sp. LOR1-02.</title>
        <authorList>
            <person name="Kingkaew E."/>
            <person name="Tanasupawat S."/>
        </authorList>
    </citation>
    <scope>NUCLEOTIDE SEQUENCE [LARGE SCALE GENOMIC DNA]</scope>
    <source>
        <strain evidence="2 3">LOR1-02</strain>
    </source>
</reference>
<name>A0ABT9EAS7_9PROT</name>
<dbReference type="RefSeq" id="WP_305108171.1">
    <property type="nucleotide sequence ID" value="NZ_JAUTWS010000081.1"/>
</dbReference>
<feature type="compositionally biased region" description="Low complexity" evidence="1">
    <location>
        <begin position="88"/>
        <end position="98"/>
    </location>
</feature>
<keyword evidence="3" id="KW-1185">Reference proteome</keyword>
<evidence type="ECO:0000313" key="2">
    <source>
        <dbReference type="EMBL" id="MDO9713312.1"/>
    </source>
</evidence>
<comment type="caution">
    <text evidence="2">The sequence shown here is derived from an EMBL/GenBank/DDBJ whole genome shotgun (WGS) entry which is preliminary data.</text>
</comment>
<feature type="region of interest" description="Disordered" evidence="1">
    <location>
        <begin position="84"/>
        <end position="109"/>
    </location>
</feature>
<proteinExistence type="predicted"/>
<dbReference type="Proteomes" id="UP001243009">
    <property type="component" value="Unassembled WGS sequence"/>
</dbReference>
<accession>A0ABT9EAS7</accession>
<evidence type="ECO:0000256" key="1">
    <source>
        <dbReference type="SAM" id="MobiDB-lite"/>
    </source>
</evidence>
<evidence type="ECO:0000313" key="3">
    <source>
        <dbReference type="Proteomes" id="UP001243009"/>
    </source>
</evidence>
<organism evidence="2 3">
    <name type="scientific">Paracraurococcus lichenis</name>
    <dbReference type="NCBI Taxonomy" id="3064888"/>
    <lineage>
        <taxon>Bacteria</taxon>
        <taxon>Pseudomonadati</taxon>
        <taxon>Pseudomonadota</taxon>
        <taxon>Alphaproteobacteria</taxon>
        <taxon>Acetobacterales</taxon>
        <taxon>Roseomonadaceae</taxon>
        <taxon>Paracraurococcus</taxon>
    </lineage>
</organism>
<dbReference type="EMBL" id="JAUTWS010000081">
    <property type="protein sequence ID" value="MDO9713312.1"/>
    <property type="molecule type" value="Genomic_DNA"/>
</dbReference>